<name>A0A314YQT1_PRUYE</name>
<evidence type="ECO:0000313" key="1">
    <source>
        <dbReference type="EMBL" id="PQQ07058.1"/>
    </source>
</evidence>
<comment type="caution">
    <text evidence="1">The sequence shown here is derived from an EMBL/GenBank/DDBJ whole genome shotgun (WGS) entry which is preliminary data.</text>
</comment>
<gene>
    <name evidence="1" type="ORF">Pyn_24018</name>
</gene>
<evidence type="ECO:0000313" key="2">
    <source>
        <dbReference type="Proteomes" id="UP000250321"/>
    </source>
</evidence>
<dbReference type="AlphaFoldDB" id="A0A314YQT1"/>
<organism evidence="1 2">
    <name type="scientific">Prunus yedoensis var. nudiflora</name>
    <dbReference type="NCBI Taxonomy" id="2094558"/>
    <lineage>
        <taxon>Eukaryota</taxon>
        <taxon>Viridiplantae</taxon>
        <taxon>Streptophyta</taxon>
        <taxon>Embryophyta</taxon>
        <taxon>Tracheophyta</taxon>
        <taxon>Spermatophyta</taxon>
        <taxon>Magnoliopsida</taxon>
        <taxon>eudicotyledons</taxon>
        <taxon>Gunneridae</taxon>
        <taxon>Pentapetalae</taxon>
        <taxon>rosids</taxon>
        <taxon>fabids</taxon>
        <taxon>Rosales</taxon>
        <taxon>Rosaceae</taxon>
        <taxon>Amygdaloideae</taxon>
        <taxon>Amygdaleae</taxon>
        <taxon>Prunus</taxon>
    </lineage>
</organism>
<protein>
    <submittedName>
        <fullName evidence="1">Uncharacterized protein</fullName>
    </submittedName>
</protein>
<keyword evidence="2" id="KW-1185">Reference proteome</keyword>
<accession>A0A314YQT1</accession>
<reference evidence="1 2" key="1">
    <citation type="submission" date="2018-02" db="EMBL/GenBank/DDBJ databases">
        <title>Draft genome of wild Prunus yedoensis var. nudiflora.</title>
        <authorList>
            <person name="Baek S."/>
            <person name="Kim J.-H."/>
            <person name="Choi K."/>
            <person name="Kim G.-B."/>
            <person name="Cho A."/>
            <person name="Jang H."/>
            <person name="Shin C.-H."/>
            <person name="Yu H.-J."/>
            <person name="Mun J.-H."/>
        </authorList>
    </citation>
    <scope>NUCLEOTIDE SEQUENCE [LARGE SCALE GENOMIC DNA]</scope>
    <source>
        <strain evidence="2">cv. Jeju island</strain>
        <tissue evidence="1">Leaf</tissue>
    </source>
</reference>
<sequence length="145" mass="16205">MATASWPSYRWQNPDELGLVERVGGDLHPAHQSHVAEERQSSLGVVSTVRDGTSHLWEVKGIDVSIVRVVESSAADEIGRRRDGVKDRAEVRGLRRLEPEDEEEERRDRAISDRWIVFRLCGMGAETGERRVCGRAGWGGCLVGK</sequence>
<dbReference type="EMBL" id="PJQY01000900">
    <property type="protein sequence ID" value="PQQ07058.1"/>
    <property type="molecule type" value="Genomic_DNA"/>
</dbReference>
<dbReference type="OrthoDB" id="10539650at2759"/>
<dbReference type="Proteomes" id="UP000250321">
    <property type="component" value="Unassembled WGS sequence"/>
</dbReference>
<proteinExistence type="predicted"/>